<proteinExistence type="predicted"/>
<protein>
    <submittedName>
        <fullName evidence="2">Uncharacterized protein</fullName>
    </submittedName>
</protein>
<evidence type="ECO:0000256" key="1">
    <source>
        <dbReference type="SAM" id="Phobius"/>
    </source>
</evidence>
<keyword evidence="1" id="KW-0472">Membrane</keyword>
<dbReference type="EMBL" id="BART01040272">
    <property type="protein sequence ID" value="GAH27741.1"/>
    <property type="molecule type" value="Genomic_DNA"/>
</dbReference>
<comment type="caution">
    <text evidence="2">The sequence shown here is derived from an EMBL/GenBank/DDBJ whole genome shotgun (WGS) entry which is preliminary data.</text>
</comment>
<feature type="non-terminal residue" evidence="2">
    <location>
        <position position="81"/>
    </location>
</feature>
<name>X1E395_9ZZZZ</name>
<organism evidence="2">
    <name type="scientific">marine sediment metagenome</name>
    <dbReference type="NCBI Taxonomy" id="412755"/>
    <lineage>
        <taxon>unclassified sequences</taxon>
        <taxon>metagenomes</taxon>
        <taxon>ecological metagenomes</taxon>
    </lineage>
</organism>
<evidence type="ECO:0000313" key="2">
    <source>
        <dbReference type="EMBL" id="GAH27741.1"/>
    </source>
</evidence>
<gene>
    <name evidence="2" type="ORF">S01H4_65664</name>
</gene>
<reference evidence="2" key="1">
    <citation type="journal article" date="2014" name="Front. Microbiol.">
        <title>High frequency of phylogenetically diverse reductive dehalogenase-homologous genes in deep subseafloor sedimentary metagenomes.</title>
        <authorList>
            <person name="Kawai M."/>
            <person name="Futagami T."/>
            <person name="Toyoda A."/>
            <person name="Takaki Y."/>
            <person name="Nishi S."/>
            <person name="Hori S."/>
            <person name="Arai W."/>
            <person name="Tsubouchi T."/>
            <person name="Morono Y."/>
            <person name="Uchiyama I."/>
            <person name="Ito T."/>
            <person name="Fujiyama A."/>
            <person name="Inagaki F."/>
            <person name="Takami H."/>
        </authorList>
    </citation>
    <scope>NUCLEOTIDE SEQUENCE</scope>
    <source>
        <strain evidence="2">Expedition CK06-06</strain>
    </source>
</reference>
<accession>X1E395</accession>
<feature type="transmembrane region" description="Helical" evidence="1">
    <location>
        <begin position="51"/>
        <end position="75"/>
    </location>
</feature>
<keyword evidence="1" id="KW-1133">Transmembrane helix</keyword>
<sequence length="81" mass="9720">MAKNKGVRFYEEYKKKDYRKHPELHKYNQDTKKGGAKHLHDRAMRYLKKKFLLELCIILVSSDYMARYSVSVFLFPMAQST</sequence>
<keyword evidence="1" id="KW-0812">Transmembrane</keyword>
<dbReference type="AlphaFoldDB" id="X1E395"/>